<name>A0A672G0Y1_SALFA</name>
<organism evidence="1 2">
    <name type="scientific">Salarias fasciatus</name>
    <name type="common">Jewelled blenny</name>
    <name type="synonym">Blennius fasciatus</name>
    <dbReference type="NCBI Taxonomy" id="181472"/>
    <lineage>
        <taxon>Eukaryota</taxon>
        <taxon>Metazoa</taxon>
        <taxon>Chordata</taxon>
        <taxon>Craniata</taxon>
        <taxon>Vertebrata</taxon>
        <taxon>Euteleostomi</taxon>
        <taxon>Actinopterygii</taxon>
        <taxon>Neopterygii</taxon>
        <taxon>Teleostei</taxon>
        <taxon>Neoteleostei</taxon>
        <taxon>Acanthomorphata</taxon>
        <taxon>Ovalentaria</taxon>
        <taxon>Blenniimorphae</taxon>
        <taxon>Blenniiformes</taxon>
        <taxon>Blennioidei</taxon>
        <taxon>Blenniidae</taxon>
        <taxon>Salariinae</taxon>
        <taxon>Salarias</taxon>
    </lineage>
</organism>
<proteinExistence type="predicted"/>
<evidence type="ECO:0000313" key="2">
    <source>
        <dbReference type="Proteomes" id="UP000472267"/>
    </source>
</evidence>
<reference evidence="1" key="3">
    <citation type="submission" date="2025-09" db="UniProtKB">
        <authorList>
            <consortium name="Ensembl"/>
        </authorList>
    </citation>
    <scope>IDENTIFICATION</scope>
</reference>
<dbReference type="Proteomes" id="UP000472267">
    <property type="component" value="Chromosome 4"/>
</dbReference>
<keyword evidence="2" id="KW-1185">Reference proteome</keyword>
<reference evidence="1" key="1">
    <citation type="submission" date="2019-06" db="EMBL/GenBank/DDBJ databases">
        <authorList>
            <consortium name="Wellcome Sanger Institute Data Sharing"/>
        </authorList>
    </citation>
    <scope>NUCLEOTIDE SEQUENCE [LARGE SCALE GENOMIC DNA]</scope>
</reference>
<reference evidence="1" key="2">
    <citation type="submission" date="2025-08" db="UniProtKB">
        <authorList>
            <consortium name="Ensembl"/>
        </authorList>
    </citation>
    <scope>IDENTIFICATION</scope>
</reference>
<accession>A0A672G0Y1</accession>
<evidence type="ECO:0000313" key="1">
    <source>
        <dbReference type="Ensembl" id="ENSSFAP00005004669.1"/>
    </source>
</evidence>
<protein>
    <submittedName>
        <fullName evidence="1">Uncharacterized protein</fullName>
    </submittedName>
</protein>
<sequence length="81" mass="8895">MAVSAKHKMFSNKLKNWCRGEGLDDAQALLTVVPEDTEITKVEDVLQTIKCLGVVRSLKGQALEVVKAVRLSDPDVTPEKC</sequence>
<dbReference type="InParanoid" id="A0A672G0Y1"/>
<dbReference type="Ensembl" id="ENSSFAT00005004960.1">
    <property type="protein sequence ID" value="ENSSFAP00005004669.1"/>
    <property type="gene ID" value="ENSSFAG00005003057.1"/>
</dbReference>
<dbReference type="AlphaFoldDB" id="A0A672G0Y1"/>